<organism evidence="8 9">
    <name type="scientific">Kuraishia capsulata CBS 1993</name>
    <dbReference type="NCBI Taxonomy" id="1382522"/>
    <lineage>
        <taxon>Eukaryota</taxon>
        <taxon>Fungi</taxon>
        <taxon>Dikarya</taxon>
        <taxon>Ascomycota</taxon>
        <taxon>Saccharomycotina</taxon>
        <taxon>Pichiomycetes</taxon>
        <taxon>Pichiales</taxon>
        <taxon>Pichiaceae</taxon>
        <taxon>Kuraishia</taxon>
    </lineage>
</organism>
<keyword evidence="4 5" id="KW-0539">Nucleus</keyword>
<dbReference type="EMBL" id="HG793126">
    <property type="protein sequence ID" value="CDK26221.1"/>
    <property type="molecule type" value="Genomic_DNA"/>
</dbReference>
<keyword evidence="5" id="KW-0227">DNA damage</keyword>
<dbReference type="GO" id="GO:0006281">
    <property type="term" value="P:DNA repair"/>
    <property type="evidence" value="ECO:0007669"/>
    <property type="project" value="UniProtKB-UniRule"/>
</dbReference>
<dbReference type="Pfam" id="PF14500">
    <property type="entry name" value="MMS19_N"/>
    <property type="match status" value="1"/>
</dbReference>
<dbReference type="AlphaFoldDB" id="W6MJ29"/>
<dbReference type="GO" id="GO:0097361">
    <property type="term" value="C:cytosolic [4Fe-4S] assembly targeting complex"/>
    <property type="evidence" value="ECO:0007669"/>
    <property type="project" value="UniProtKB-UniRule"/>
</dbReference>
<evidence type="ECO:0000256" key="5">
    <source>
        <dbReference type="RuleBase" id="RU367072"/>
    </source>
</evidence>
<comment type="function">
    <text evidence="5">Key component of the cytosolic iron-sulfur protein assembly (CIA) complex, a multiprotein complex that mediates the incorporation of iron-sulfur cluster into apoproteins specifically involved in DNA metabolism and genomic integrity. In the CIA complex, MMS19 acts as an adapter between early-acting CIA components and a subset of cellular target iron-sulfur proteins.</text>
</comment>
<evidence type="ECO:0000313" key="8">
    <source>
        <dbReference type="EMBL" id="CDK26221.1"/>
    </source>
</evidence>
<dbReference type="Pfam" id="PF12460">
    <property type="entry name" value="MMS19_C"/>
    <property type="match status" value="1"/>
</dbReference>
<dbReference type="GO" id="GO:0016226">
    <property type="term" value="P:iron-sulfur cluster assembly"/>
    <property type="evidence" value="ECO:0007669"/>
    <property type="project" value="UniProtKB-UniRule"/>
</dbReference>
<gene>
    <name evidence="8" type="ORF">KUCA_T00002192001</name>
</gene>
<dbReference type="RefSeq" id="XP_022458228.1">
    <property type="nucleotide sequence ID" value="XM_022604447.1"/>
</dbReference>
<evidence type="ECO:0000259" key="6">
    <source>
        <dbReference type="Pfam" id="PF12460"/>
    </source>
</evidence>
<keyword evidence="3" id="KW-0677">Repeat</keyword>
<dbReference type="OrthoDB" id="342900at2759"/>
<dbReference type="PANTHER" id="PTHR12891:SF0">
    <property type="entry name" value="MMS19 NUCLEOTIDE EXCISION REPAIR PROTEIN HOMOLOG"/>
    <property type="match status" value="1"/>
</dbReference>
<evidence type="ECO:0000313" key="9">
    <source>
        <dbReference type="Proteomes" id="UP000019384"/>
    </source>
</evidence>
<reference evidence="8" key="1">
    <citation type="submission" date="2013-12" db="EMBL/GenBank/DDBJ databases">
        <authorList>
            <person name="Genoscope - CEA"/>
        </authorList>
    </citation>
    <scope>NUCLEOTIDE SEQUENCE</scope>
    <source>
        <strain evidence="8">CBS 1993</strain>
    </source>
</reference>
<dbReference type="Gene3D" id="1.25.10.10">
    <property type="entry name" value="Leucine-rich Repeat Variant"/>
    <property type="match status" value="2"/>
</dbReference>
<dbReference type="HOGENOM" id="CLU_005943_1_0_1"/>
<dbReference type="InterPro" id="IPR024687">
    <property type="entry name" value="MMS19_C"/>
</dbReference>
<proteinExistence type="inferred from homology"/>
<accession>W6MJ29</accession>
<dbReference type="InterPro" id="IPR039920">
    <property type="entry name" value="MMS19"/>
</dbReference>
<evidence type="ECO:0000259" key="7">
    <source>
        <dbReference type="Pfam" id="PF14500"/>
    </source>
</evidence>
<dbReference type="InterPro" id="IPR011989">
    <property type="entry name" value="ARM-like"/>
</dbReference>
<comment type="similarity">
    <text evidence="2 5">Belongs to the MET18/MMS19 family.</text>
</comment>
<dbReference type="InterPro" id="IPR029240">
    <property type="entry name" value="MMS19_N"/>
</dbReference>
<protein>
    <recommendedName>
        <fullName evidence="5">MMS19 nucleotide excision repair protein</fullName>
    </recommendedName>
</protein>
<evidence type="ECO:0000256" key="1">
    <source>
        <dbReference type="ARBA" id="ARBA00004123"/>
    </source>
</evidence>
<dbReference type="GO" id="GO:0051604">
    <property type="term" value="P:protein maturation"/>
    <property type="evidence" value="ECO:0007669"/>
    <property type="project" value="UniProtKB-UniRule"/>
</dbReference>
<dbReference type="PANTHER" id="PTHR12891">
    <property type="entry name" value="DNA REPAIR/TRANSCRIPTION PROTEIN MET18/MMS19"/>
    <property type="match status" value="1"/>
</dbReference>
<dbReference type="STRING" id="1382522.W6MJ29"/>
<dbReference type="InterPro" id="IPR016024">
    <property type="entry name" value="ARM-type_fold"/>
</dbReference>
<comment type="subcellular location">
    <subcellularLocation>
        <location evidence="1 5">Nucleus</location>
    </subcellularLocation>
</comment>
<keyword evidence="5" id="KW-0234">DNA repair</keyword>
<keyword evidence="9" id="KW-1185">Reference proteome</keyword>
<dbReference type="SUPFAM" id="SSF48371">
    <property type="entry name" value="ARM repeat"/>
    <property type="match status" value="2"/>
</dbReference>
<feature type="domain" description="MMS19 C-terminal" evidence="6">
    <location>
        <begin position="577"/>
        <end position="1017"/>
    </location>
</feature>
<feature type="domain" description="MMS19 N-terminal" evidence="7">
    <location>
        <begin position="49"/>
        <end position="308"/>
    </location>
</feature>
<name>W6MJ29_9ASCO</name>
<dbReference type="GeneID" id="34519616"/>
<evidence type="ECO:0000256" key="2">
    <source>
        <dbReference type="ARBA" id="ARBA00009340"/>
    </source>
</evidence>
<sequence>MAEDKQSLIRSLISQYIVSVDVSDIELEASSKSLAEYLQSGEISLLEFIKLLGPHLTDDGDKLRSSSVSCLVDTLRLVSPLKRNDLSVLTDFLLSKLTDEPCTLEALRGLTILVGKPGFQFAQVANILNSVRDHYDSKKHLAKVRYWSFELLKAILTKFEDQLIVALNDEFIDSFLYISANEKDPRNLILSFGLNTHISSKFDIETKSADLFDAAFCYFPISFKPPANDPYKITPEQLKEALRSVIAANSAFAKDALPSLIEKLSSTAPSVKLDTLETINRCVLSYDEATIEEYWLSVWNSLKFEILHAEVASVNSMDDLIQYYTNAENEEEKVIPLVLTVFKSLGGRFSGQNEAGLRDYISVVVNELGKFLTTPDHKQAKQSAIILSAIASANVHVFNLVISTSFPFLLQALEDDASPWTISKQRSMITNVSFVLDSYDSLFTKQSNVIDPETNALFQYKSEILMLLTRSLGASLKVEVSLRCLAIKTIGKIVNLKSLLNLEEGKLLVQSLTEVLLEDDNPNTFGVAVGGLKEVARIRPSLIVEVTLPQLLALLPDEETTKFQASSNKCIDNETKVLQVIAEISENKEILDVVMIRILSKMSVLLKSSTSVSDVRAILKALETILKKSEAFPGMSTNDYLRKFIPQFLYLVLDGIFINSSSPIYHDNISLEIAGTVVKVIITGSDLTLHQKVLDEFMDLLVLKKGFSLLSKPLSSPIDVFAKGNESAAPLLSKVFAATDKATTLPLTTTDLSDRVISALETETDIFTRQCYLQILSLVINKWFDSNDDDYLRLKCTSFMSTISGSEDLAQRSKHLELLVWSTKALVMKNDKYAHEILEYLVSLLEVPELANVAPKAFEILVADVECFDAYKKAGATSKALPFAKKAAVFNISTSPLYKQRFFNTLIPKLIAGSNRGGDQKRTFLITLSLIAKYADKAIIVPHLEEITPLLLQSLEIPNDKIRSSSLVILEIAIAEYPALIKKQLQTLIPRLLDLAQPDTHTGEEVKINTLKCLLGLTINEKIGFVALMPYKTGVIRNLLPTLDDKRRSVRKMASDCRQQYYELAQGSES</sequence>
<dbReference type="GO" id="GO:0005634">
    <property type="term" value="C:nucleus"/>
    <property type="evidence" value="ECO:0007669"/>
    <property type="project" value="UniProtKB-SubCell"/>
</dbReference>
<evidence type="ECO:0000256" key="3">
    <source>
        <dbReference type="ARBA" id="ARBA00022737"/>
    </source>
</evidence>
<reference evidence="8" key="2">
    <citation type="submission" date="2014-02" db="EMBL/GenBank/DDBJ databases">
        <title>Complete DNA sequence of /Kuraishia capsulata/ illustrates novel genomic features among budding yeasts (/Saccharomycotina/).</title>
        <authorList>
            <person name="Morales L."/>
            <person name="Noel B."/>
            <person name="Porcel B."/>
            <person name="Marcet-Houben M."/>
            <person name="Hullo M-F."/>
            <person name="Sacerdot C."/>
            <person name="Tekaia F."/>
            <person name="Leh-Louis V."/>
            <person name="Despons L."/>
            <person name="Khanna V."/>
            <person name="Aury J-M."/>
            <person name="Barbe V."/>
            <person name="Couloux A."/>
            <person name="Labadie K."/>
            <person name="Pelletier E."/>
            <person name="Souciet J-L."/>
            <person name="Boekhout T."/>
            <person name="Gabaldon T."/>
            <person name="Wincker P."/>
            <person name="Dujon B."/>
        </authorList>
    </citation>
    <scope>NUCLEOTIDE SEQUENCE</scope>
    <source>
        <strain evidence="8">CBS 1993</strain>
    </source>
</reference>
<evidence type="ECO:0000256" key="4">
    <source>
        <dbReference type="ARBA" id="ARBA00023242"/>
    </source>
</evidence>
<dbReference type="Proteomes" id="UP000019384">
    <property type="component" value="Unassembled WGS sequence"/>
</dbReference>